<protein>
    <submittedName>
        <fullName evidence="1">Uncharacterized protein</fullName>
    </submittedName>
</protein>
<dbReference type="Proteomes" id="UP000195402">
    <property type="component" value="Unassembled WGS sequence"/>
</dbReference>
<organism evidence="1 2">
    <name type="scientific">Macleaya cordata</name>
    <name type="common">Five-seeded plume-poppy</name>
    <name type="synonym">Bocconia cordata</name>
    <dbReference type="NCBI Taxonomy" id="56857"/>
    <lineage>
        <taxon>Eukaryota</taxon>
        <taxon>Viridiplantae</taxon>
        <taxon>Streptophyta</taxon>
        <taxon>Embryophyta</taxon>
        <taxon>Tracheophyta</taxon>
        <taxon>Spermatophyta</taxon>
        <taxon>Magnoliopsida</taxon>
        <taxon>Ranunculales</taxon>
        <taxon>Papaveraceae</taxon>
        <taxon>Papaveroideae</taxon>
        <taxon>Macleaya</taxon>
    </lineage>
</organism>
<dbReference type="OrthoDB" id="1904011at2759"/>
<dbReference type="PANTHER" id="PTHR35286">
    <property type="entry name" value="EXPRESSED PROTEIN"/>
    <property type="match status" value="1"/>
</dbReference>
<accession>A0A200R6I0</accession>
<dbReference type="STRING" id="56857.A0A200R6I0"/>
<evidence type="ECO:0000313" key="2">
    <source>
        <dbReference type="Proteomes" id="UP000195402"/>
    </source>
</evidence>
<gene>
    <name evidence="1" type="ORF">BVC80_1835g724</name>
</gene>
<dbReference type="EMBL" id="MVGT01000437">
    <property type="protein sequence ID" value="OVA18288.1"/>
    <property type="molecule type" value="Genomic_DNA"/>
</dbReference>
<dbReference type="AlphaFoldDB" id="A0A200R6I0"/>
<proteinExistence type="predicted"/>
<keyword evidence="2" id="KW-1185">Reference proteome</keyword>
<sequence>MSKNSINNNENNFENFQPENEMARLHLNPPYLNTNSHLSQNLQDFLHVTNPNKKPVIDDRRTLLAKEELKLEREIIRIIQTGKSETLQPNSRQSVVINEHHICVSCHDDTDPDYRVWEWHGHIMFYDPEDGFSPEYVYGNYFEKTLLKELADEVYEEENAEEGLSLGIRDLINGGSSFGGRILRRDNLNMGFGSLR</sequence>
<evidence type="ECO:0000313" key="1">
    <source>
        <dbReference type="EMBL" id="OVA18288.1"/>
    </source>
</evidence>
<reference evidence="1 2" key="1">
    <citation type="journal article" date="2017" name="Mol. Plant">
        <title>The Genome of Medicinal Plant Macleaya cordata Provides New Insights into Benzylisoquinoline Alkaloids Metabolism.</title>
        <authorList>
            <person name="Liu X."/>
            <person name="Liu Y."/>
            <person name="Huang P."/>
            <person name="Ma Y."/>
            <person name="Qing Z."/>
            <person name="Tang Q."/>
            <person name="Cao H."/>
            <person name="Cheng P."/>
            <person name="Zheng Y."/>
            <person name="Yuan Z."/>
            <person name="Zhou Y."/>
            <person name="Liu J."/>
            <person name="Tang Z."/>
            <person name="Zhuo Y."/>
            <person name="Zhang Y."/>
            <person name="Yu L."/>
            <person name="Huang J."/>
            <person name="Yang P."/>
            <person name="Peng Q."/>
            <person name="Zhang J."/>
            <person name="Jiang W."/>
            <person name="Zhang Z."/>
            <person name="Lin K."/>
            <person name="Ro D.K."/>
            <person name="Chen X."/>
            <person name="Xiong X."/>
            <person name="Shang Y."/>
            <person name="Huang S."/>
            <person name="Zeng J."/>
        </authorList>
    </citation>
    <scope>NUCLEOTIDE SEQUENCE [LARGE SCALE GENOMIC DNA]</scope>
    <source>
        <strain evidence="2">cv. BLH2017</strain>
        <tissue evidence="1">Root</tissue>
    </source>
</reference>
<dbReference type="PANTHER" id="PTHR35286:SF1">
    <property type="entry name" value="EXPRESSED PROTEIN"/>
    <property type="match status" value="1"/>
</dbReference>
<dbReference type="OMA" id="IGEHYVC"/>
<name>A0A200R6I0_MACCD</name>
<dbReference type="InParanoid" id="A0A200R6I0"/>
<comment type="caution">
    <text evidence="1">The sequence shown here is derived from an EMBL/GenBank/DDBJ whole genome shotgun (WGS) entry which is preliminary data.</text>
</comment>